<sequence length="242" mass="26706">MEGFLRGKCIPGDLKVNETNAEYLVRKFIEAEERCAELSARLSMINGLIEAAEQANKLAQEATETLVQERNALAAENAGLKAFKTAVYQQMGAGCEAPEFSITEGLSNLRRFADTLHAIEREFFTKEVPDEECKGETVEECPLAWGMSVEQYVAEFRKCLAEVRESARNEGINYAASRLAAAFNHGFIDKPVAEVLDVTRMILSAKEDLANDSLPAADGLFGEYAEKAIEEWAAQLRKGVQS</sequence>
<proteinExistence type="predicted"/>
<dbReference type="EMBL" id="AAKAJM010000020">
    <property type="protein sequence ID" value="ECQ3013798.1"/>
    <property type="molecule type" value="Genomic_DNA"/>
</dbReference>
<gene>
    <name evidence="2" type="ORF">FZ370_18975</name>
</gene>
<evidence type="ECO:0000256" key="1">
    <source>
        <dbReference type="SAM" id="Coils"/>
    </source>
</evidence>
<dbReference type="AlphaFoldDB" id="A0A5Y7W7Q3"/>
<keyword evidence="1" id="KW-0175">Coiled coil</keyword>
<evidence type="ECO:0000313" key="2">
    <source>
        <dbReference type="EMBL" id="ECQ3013798.1"/>
    </source>
</evidence>
<reference evidence="2" key="1">
    <citation type="submission" date="2019-08" db="EMBL/GenBank/DDBJ databases">
        <authorList>
            <consortium name="PulseNet: The National Subtyping Network for Foodborne Disease Surveillance"/>
            <person name="Tarr C.L."/>
            <person name="Trees E."/>
            <person name="Katz L.S."/>
            <person name="Carleton-Romer H.A."/>
            <person name="Stroika S."/>
            <person name="Kucerova Z."/>
            <person name="Roache K.F."/>
            <person name="Sabol A.L."/>
            <person name="Besser J."/>
            <person name="Gerner-Smidt P."/>
        </authorList>
    </citation>
    <scope>NUCLEOTIDE SEQUENCE</scope>
    <source>
        <strain evidence="2">PNUSAS094603</strain>
    </source>
</reference>
<accession>A0A5Y7W7Q3</accession>
<name>A0A5Y7W7Q3_SALER</name>
<protein>
    <submittedName>
        <fullName evidence="2">DUF4752 domain-containing protein</fullName>
    </submittedName>
</protein>
<organism evidence="2">
    <name type="scientific">Salmonella enterica</name>
    <name type="common">Salmonella choleraesuis</name>
    <dbReference type="NCBI Taxonomy" id="28901"/>
    <lineage>
        <taxon>Bacteria</taxon>
        <taxon>Pseudomonadati</taxon>
        <taxon>Pseudomonadota</taxon>
        <taxon>Gammaproteobacteria</taxon>
        <taxon>Enterobacterales</taxon>
        <taxon>Enterobacteriaceae</taxon>
        <taxon>Salmonella</taxon>
    </lineage>
</organism>
<comment type="caution">
    <text evidence="2">The sequence shown here is derived from an EMBL/GenBank/DDBJ whole genome shotgun (WGS) entry which is preliminary data.</text>
</comment>
<feature type="coiled-coil region" evidence="1">
    <location>
        <begin position="45"/>
        <end position="72"/>
    </location>
</feature>